<dbReference type="GO" id="GO:0009029">
    <property type="term" value="F:lipid-A 4'-kinase activity"/>
    <property type="evidence" value="ECO:0007669"/>
    <property type="project" value="UniProtKB-UniRule"/>
</dbReference>
<evidence type="ECO:0000256" key="7">
    <source>
        <dbReference type="ARBA" id="ARBA00022679"/>
    </source>
</evidence>
<organism evidence="15 16">
    <name type="scientific">Sulfurimicrobium lacus</name>
    <dbReference type="NCBI Taxonomy" id="2715678"/>
    <lineage>
        <taxon>Bacteria</taxon>
        <taxon>Pseudomonadati</taxon>
        <taxon>Pseudomonadota</taxon>
        <taxon>Betaproteobacteria</taxon>
        <taxon>Nitrosomonadales</taxon>
        <taxon>Sulfuricellaceae</taxon>
        <taxon>Sulfurimicrobium</taxon>
    </lineage>
</organism>
<dbReference type="HAMAP" id="MF_00409">
    <property type="entry name" value="LpxK"/>
    <property type="match status" value="1"/>
</dbReference>
<dbReference type="KEGG" id="slac:SKTS_11750"/>
<evidence type="ECO:0000256" key="9">
    <source>
        <dbReference type="ARBA" id="ARBA00022777"/>
    </source>
</evidence>
<feature type="transmembrane region" description="Helical" evidence="14">
    <location>
        <begin position="24"/>
        <end position="42"/>
    </location>
</feature>
<accession>A0A6F8VC24</accession>
<evidence type="ECO:0000256" key="14">
    <source>
        <dbReference type="SAM" id="Phobius"/>
    </source>
</evidence>
<comment type="function">
    <text evidence="1 13">Transfers the gamma-phosphate of ATP to the 4'-position of a tetraacyldisaccharide 1-phosphate intermediate (termed DS-1-P) to form tetraacyldisaccharide 1,4'-bis-phosphate (lipid IVA).</text>
</comment>
<keyword evidence="6 13" id="KW-0441">Lipid A biosynthesis</keyword>
<comment type="similarity">
    <text evidence="13">Belongs to the LpxK family.</text>
</comment>
<dbReference type="PANTHER" id="PTHR42724">
    <property type="entry name" value="TETRAACYLDISACCHARIDE 4'-KINASE"/>
    <property type="match status" value="1"/>
</dbReference>
<dbReference type="Pfam" id="PF02606">
    <property type="entry name" value="LpxK"/>
    <property type="match status" value="1"/>
</dbReference>
<evidence type="ECO:0000313" key="15">
    <source>
        <dbReference type="EMBL" id="BCB26289.1"/>
    </source>
</evidence>
<dbReference type="InterPro" id="IPR003758">
    <property type="entry name" value="LpxK"/>
</dbReference>
<feature type="binding site" evidence="13">
    <location>
        <begin position="68"/>
        <end position="75"/>
    </location>
    <ligand>
        <name>ATP</name>
        <dbReference type="ChEBI" id="CHEBI:30616"/>
    </ligand>
</feature>
<protein>
    <recommendedName>
        <fullName evidence="4 13">Tetraacyldisaccharide 4'-kinase</fullName>
        <ecNumber evidence="3 13">2.7.1.130</ecNumber>
    </recommendedName>
    <alternativeName>
        <fullName evidence="12 13">Lipid A 4'-kinase</fullName>
    </alternativeName>
</protein>
<name>A0A6F8VC24_9PROT</name>
<dbReference type="GO" id="GO:0005886">
    <property type="term" value="C:plasma membrane"/>
    <property type="evidence" value="ECO:0007669"/>
    <property type="project" value="TreeGrafter"/>
</dbReference>
<sequence length="343" mass="37805">MTVASGSNFVPGSWLEKQWYRSSPWLLILLPLSVLFWALSALRRMAYRSGWLREQRLPVPVIVVGNISVGGTGKTPLVLWLADWLRRHDFRPGIVSRGYGGRSAESRPVEPDGSAALSGDEPLLLARQSHCPVWIGRDRVAAGQGLLEAHPECNVLISDDGLQHYRLARDVEIAVVDGQRLFGNGFLLPAGPLREGVGRLRQVDAVVVNGDAEFAGGGHFNMSLKGVMLRNLCSGAMVPALELADKKLHAVAGIGNPQRFFAHLQGLGLTFERHPFPDHHAYRAEDLAWPDADAIMMTEKDAVKCAAFADERYWVLPVRAELDPSFGQRILDTLRKRNGRKTA</sequence>
<dbReference type="AlphaFoldDB" id="A0A6F8VC24"/>
<proteinExistence type="inferred from homology"/>
<dbReference type="UniPathway" id="UPA00359">
    <property type="reaction ID" value="UER00482"/>
</dbReference>
<keyword evidence="11 13" id="KW-0443">Lipid metabolism</keyword>
<evidence type="ECO:0000256" key="10">
    <source>
        <dbReference type="ARBA" id="ARBA00022840"/>
    </source>
</evidence>
<keyword evidence="8 13" id="KW-0547">Nucleotide-binding</keyword>
<evidence type="ECO:0000256" key="4">
    <source>
        <dbReference type="ARBA" id="ARBA00016436"/>
    </source>
</evidence>
<keyword evidence="16" id="KW-1185">Reference proteome</keyword>
<keyword evidence="5 13" id="KW-0444">Lipid biosynthesis</keyword>
<comment type="catalytic activity">
    <reaction evidence="13">
        <text>a lipid A disaccharide + ATP = a lipid IVA + ADP + H(+)</text>
        <dbReference type="Rhea" id="RHEA:67840"/>
        <dbReference type="ChEBI" id="CHEBI:15378"/>
        <dbReference type="ChEBI" id="CHEBI:30616"/>
        <dbReference type="ChEBI" id="CHEBI:176343"/>
        <dbReference type="ChEBI" id="CHEBI:176425"/>
        <dbReference type="ChEBI" id="CHEBI:456216"/>
        <dbReference type="EC" id="2.7.1.130"/>
    </reaction>
</comment>
<dbReference type="GO" id="GO:0009244">
    <property type="term" value="P:lipopolysaccharide core region biosynthetic process"/>
    <property type="evidence" value="ECO:0007669"/>
    <property type="project" value="TreeGrafter"/>
</dbReference>
<reference evidence="16" key="1">
    <citation type="submission" date="2020-03" db="EMBL/GenBank/DDBJ databases">
        <title>Complete genome sequence of sulfur-oxidizing bacterium skT11.</title>
        <authorList>
            <person name="Kanda M."/>
            <person name="Kojima H."/>
            <person name="Fukui M."/>
        </authorList>
    </citation>
    <scope>NUCLEOTIDE SEQUENCE [LARGE SCALE GENOMIC DNA]</scope>
    <source>
        <strain evidence="16">skT11</strain>
    </source>
</reference>
<keyword evidence="7 13" id="KW-0808">Transferase</keyword>
<evidence type="ECO:0000256" key="6">
    <source>
        <dbReference type="ARBA" id="ARBA00022556"/>
    </source>
</evidence>
<evidence type="ECO:0000256" key="5">
    <source>
        <dbReference type="ARBA" id="ARBA00022516"/>
    </source>
</evidence>
<evidence type="ECO:0000256" key="11">
    <source>
        <dbReference type="ARBA" id="ARBA00023098"/>
    </source>
</evidence>
<dbReference type="PANTHER" id="PTHR42724:SF1">
    <property type="entry name" value="TETRAACYLDISACCHARIDE 4'-KINASE, MITOCHONDRIAL-RELATED"/>
    <property type="match status" value="1"/>
</dbReference>
<evidence type="ECO:0000256" key="1">
    <source>
        <dbReference type="ARBA" id="ARBA00002274"/>
    </source>
</evidence>
<evidence type="ECO:0000256" key="3">
    <source>
        <dbReference type="ARBA" id="ARBA00012071"/>
    </source>
</evidence>
<dbReference type="NCBIfam" id="TIGR00682">
    <property type="entry name" value="lpxK"/>
    <property type="match status" value="1"/>
</dbReference>
<evidence type="ECO:0000256" key="13">
    <source>
        <dbReference type="HAMAP-Rule" id="MF_00409"/>
    </source>
</evidence>
<keyword evidence="14" id="KW-0472">Membrane</keyword>
<evidence type="ECO:0000256" key="12">
    <source>
        <dbReference type="ARBA" id="ARBA00029757"/>
    </source>
</evidence>
<dbReference type="EC" id="2.7.1.130" evidence="3 13"/>
<gene>
    <name evidence="13 15" type="primary">lpxK</name>
    <name evidence="15" type="ORF">SKTS_11750</name>
</gene>
<evidence type="ECO:0000256" key="8">
    <source>
        <dbReference type="ARBA" id="ARBA00022741"/>
    </source>
</evidence>
<keyword evidence="10 13" id="KW-0067">ATP-binding</keyword>
<keyword evidence="14" id="KW-1133">Transmembrane helix</keyword>
<dbReference type="EMBL" id="AP022853">
    <property type="protein sequence ID" value="BCB26289.1"/>
    <property type="molecule type" value="Genomic_DNA"/>
</dbReference>
<dbReference type="SUPFAM" id="SSF52540">
    <property type="entry name" value="P-loop containing nucleoside triphosphate hydrolases"/>
    <property type="match status" value="1"/>
</dbReference>
<evidence type="ECO:0000313" key="16">
    <source>
        <dbReference type="Proteomes" id="UP000502260"/>
    </source>
</evidence>
<evidence type="ECO:0000256" key="2">
    <source>
        <dbReference type="ARBA" id="ARBA00004870"/>
    </source>
</evidence>
<dbReference type="Proteomes" id="UP000502260">
    <property type="component" value="Chromosome"/>
</dbReference>
<dbReference type="GO" id="GO:0009245">
    <property type="term" value="P:lipid A biosynthetic process"/>
    <property type="evidence" value="ECO:0007669"/>
    <property type="project" value="UniProtKB-UniRule"/>
</dbReference>
<dbReference type="InterPro" id="IPR027417">
    <property type="entry name" value="P-loop_NTPase"/>
</dbReference>
<keyword evidence="14" id="KW-0812">Transmembrane</keyword>
<comment type="pathway">
    <text evidence="2 13">Glycolipid biosynthesis; lipid IV(A) biosynthesis; lipid IV(A) from (3R)-3-hydroxytetradecanoyl-[acyl-carrier-protein] and UDP-N-acetyl-alpha-D-glucosamine: step 6/6.</text>
</comment>
<dbReference type="RefSeq" id="WP_244617455.1">
    <property type="nucleotide sequence ID" value="NZ_AP022853.1"/>
</dbReference>
<dbReference type="GO" id="GO:0005524">
    <property type="term" value="F:ATP binding"/>
    <property type="evidence" value="ECO:0007669"/>
    <property type="project" value="UniProtKB-UniRule"/>
</dbReference>
<keyword evidence="9 13" id="KW-0418">Kinase</keyword>